<dbReference type="PRINTS" id="PR00714">
    <property type="entry name" value="MAN6PISMRASE"/>
</dbReference>
<dbReference type="Gene3D" id="1.10.441.10">
    <property type="entry name" value="Phosphomannose Isomerase, domain 2"/>
    <property type="match status" value="1"/>
</dbReference>
<proteinExistence type="inferred from homology"/>
<keyword evidence="8 12" id="KW-0862">Zinc</keyword>
<keyword evidence="9" id="KW-0413">Isomerase</keyword>
<feature type="binding site" evidence="12">
    <location>
        <position position="282"/>
    </location>
    <ligand>
        <name>Zn(2+)</name>
        <dbReference type="ChEBI" id="CHEBI:29105"/>
    </ligand>
</feature>
<evidence type="ECO:0000256" key="9">
    <source>
        <dbReference type="ARBA" id="ARBA00023235"/>
    </source>
</evidence>
<keyword evidence="7 12" id="KW-0479">Metal-binding</keyword>
<dbReference type="AlphaFoldDB" id="A0A8K0SW05"/>
<evidence type="ECO:0000256" key="12">
    <source>
        <dbReference type="PIRSR" id="PIRSR001480-2"/>
    </source>
</evidence>
<dbReference type="GO" id="GO:0009298">
    <property type="term" value="P:GDP-mannose biosynthetic process"/>
    <property type="evidence" value="ECO:0007669"/>
    <property type="project" value="UniProtKB-UniPathway"/>
</dbReference>
<feature type="binding site" evidence="12">
    <location>
        <position position="153"/>
    </location>
    <ligand>
        <name>Zn(2+)</name>
        <dbReference type="ChEBI" id="CHEBI:29105"/>
    </ligand>
</feature>
<dbReference type="OrthoDB" id="6605218at2759"/>
<keyword evidence="17" id="KW-1185">Reference proteome</keyword>
<organism evidence="16 17">
    <name type="scientific">Stachybotrys elegans</name>
    <dbReference type="NCBI Taxonomy" id="80388"/>
    <lineage>
        <taxon>Eukaryota</taxon>
        <taxon>Fungi</taxon>
        <taxon>Dikarya</taxon>
        <taxon>Ascomycota</taxon>
        <taxon>Pezizomycotina</taxon>
        <taxon>Sordariomycetes</taxon>
        <taxon>Hypocreomycetidae</taxon>
        <taxon>Hypocreales</taxon>
        <taxon>Stachybotryaceae</taxon>
        <taxon>Stachybotrys</taxon>
    </lineage>
</organism>
<evidence type="ECO:0000256" key="8">
    <source>
        <dbReference type="ARBA" id="ARBA00022833"/>
    </source>
</evidence>
<dbReference type="InterPro" id="IPR016305">
    <property type="entry name" value="Mannose-6-P_Isomerase"/>
</dbReference>
<comment type="cofactor">
    <cofactor evidence="12">
        <name>Zn(2+)</name>
        <dbReference type="ChEBI" id="CHEBI:29105"/>
    </cofactor>
    <text evidence="12">Binds 1 zinc ion per subunit.</text>
</comment>
<dbReference type="GO" id="GO:0005975">
    <property type="term" value="P:carbohydrate metabolic process"/>
    <property type="evidence" value="ECO:0007669"/>
    <property type="project" value="InterPro"/>
</dbReference>
<dbReference type="Proteomes" id="UP000813444">
    <property type="component" value="Unassembled WGS sequence"/>
</dbReference>
<evidence type="ECO:0000256" key="5">
    <source>
        <dbReference type="ARBA" id="ARBA00011956"/>
    </source>
</evidence>
<dbReference type="CDD" id="cd07011">
    <property type="entry name" value="cupin_PMI_type_I_N"/>
    <property type="match status" value="1"/>
</dbReference>
<dbReference type="InterPro" id="IPR046457">
    <property type="entry name" value="PMI_typeI_cat"/>
</dbReference>
<comment type="similarity">
    <text evidence="4 13">Belongs to the mannose-6-phosphate isomerase type 1 family.</text>
</comment>
<dbReference type="UniPathway" id="UPA00126">
    <property type="reaction ID" value="UER00423"/>
</dbReference>
<evidence type="ECO:0000259" key="14">
    <source>
        <dbReference type="Pfam" id="PF01238"/>
    </source>
</evidence>
<sequence>MATPLEPFYQLQCSCNSYPWGKKGSQSLAARLCAKTPGYINTSSSSSDGSSRELFTIDESTPYAEMWMGTYPSLPSLVASTGEPLQSVLDRHATALLGPGVLERFGHSNLPFLPKVLSIAKALPLQIHPDKEAAARLHAQNPEKFPDANHKPEIALAVSRFEAFCGFKPLTDIAEALSLKPTAHFLTYATLTSSKLVDEDLRPIIQAILESPDSVIKQTYEGLISLPESAFTPANSHIPKLAPRLAKQFDESDPGILVALLTMNYLILNPGDALYIPADGIHAYLSGDIIECMARSDNVINTGFCPRPDRDSAAEFCSLLTFRPHELGECMLSRMAYWRSEKGKTSVFQPPLSEFNFLETTLGPGEEELLGKGGPSILLATRGSATIAIHGGDKSFELGEGHVYFISRGVALDIKAKEDGLLMHTAYYE</sequence>
<dbReference type="PANTHER" id="PTHR10309">
    <property type="entry name" value="MANNOSE-6-PHOSPHATE ISOMERASE"/>
    <property type="match status" value="1"/>
</dbReference>
<dbReference type="InterPro" id="IPR001250">
    <property type="entry name" value="Man6P_Isoase-1"/>
</dbReference>
<evidence type="ECO:0000256" key="13">
    <source>
        <dbReference type="RuleBase" id="RU004189"/>
    </source>
</evidence>
<dbReference type="NCBIfam" id="TIGR00218">
    <property type="entry name" value="manA"/>
    <property type="match status" value="1"/>
</dbReference>
<evidence type="ECO:0000256" key="11">
    <source>
        <dbReference type="ARBA" id="ARBA00030762"/>
    </source>
</evidence>
<comment type="catalytic activity">
    <reaction evidence="1">
        <text>D-mannose 6-phosphate = D-fructose 6-phosphate</text>
        <dbReference type="Rhea" id="RHEA:12356"/>
        <dbReference type="ChEBI" id="CHEBI:58735"/>
        <dbReference type="ChEBI" id="CHEBI:61527"/>
        <dbReference type="EC" id="5.3.1.8"/>
    </reaction>
</comment>
<dbReference type="InterPro" id="IPR046456">
    <property type="entry name" value="PMI_typeI_C"/>
</dbReference>
<feature type="binding site" evidence="12">
    <location>
        <position position="126"/>
    </location>
    <ligand>
        <name>Zn(2+)</name>
        <dbReference type="ChEBI" id="CHEBI:29105"/>
    </ligand>
</feature>
<dbReference type="PANTHER" id="PTHR10309:SF4">
    <property type="entry name" value="MANNOSE-6-PHOSPHATE ISOMERASE"/>
    <property type="match status" value="1"/>
</dbReference>
<feature type="binding site" evidence="12">
    <location>
        <position position="128"/>
    </location>
    <ligand>
        <name>Zn(2+)</name>
        <dbReference type="ChEBI" id="CHEBI:29105"/>
    </ligand>
</feature>
<evidence type="ECO:0000256" key="10">
    <source>
        <dbReference type="ARBA" id="ARBA00029741"/>
    </source>
</evidence>
<dbReference type="GO" id="GO:0005829">
    <property type="term" value="C:cytosol"/>
    <property type="evidence" value="ECO:0007669"/>
    <property type="project" value="TreeGrafter"/>
</dbReference>
<name>A0A8K0SW05_9HYPO</name>
<evidence type="ECO:0000313" key="17">
    <source>
        <dbReference type="Proteomes" id="UP000813444"/>
    </source>
</evidence>
<feature type="domain" description="Phosphomannose isomerase type I C-terminal" evidence="14">
    <location>
        <begin position="348"/>
        <end position="389"/>
    </location>
</feature>
<protein>
    <recommendedName>
        <fullName evidence="6">Mannose-6-phosphate isomerase</fullName>
        <ecNumber evidence="5">5.3.1.8</ecNumber>
    </recommendedName>
    <alternativeName>
        <fullName evidence="10">Phosphohexomutase</fullName>
    </alternativeName>
    <alternativeName>
        <fullName evidence="11">Phosphomannose isomerase</fullName>
    </alternativeName>
</protein>
<dbReference type="SUPFAM" id="SSF51182">
    <property type="entry name" value="RmlC-like cupins"/>
    <property type="match status" value="1"/>
</dbReference>
<dbReference type="Pfam" id="PF01238">
    <property type="entry name" value="PMI_typeI_C"/>
    <property type="match status" value="1"/>
</dbReference>
<dbReference type="PIRSF" id="PIRSF001480">
    <property type="entry name" value="Mannose-6-phosphate_isomerase"/>
    <property type="match status" value="1"/>
</dbReference>
<evidence type="ECO:0000313" key="16">
    <source>
        <dbReference type="EMBL" id="KAH7323035.1"/>
    </source>
</evidence>
<comment type="pathway">
    <text evidence="3">Nucleotide-sugar biosynthesis; GDP-alpha-D-mannose biosynthesis; alpha-D-mannose 1-phosphate from D-fructose 6-phosphate: step 1/2.</text>
</comment>
<reference evidence="16" key="1">
    <citation type="journal article" date="2021" name="Nat. Commun.">
        <title>Genetic determinants of endophytism in the Arabidopsis root mycobiome.</title>
        <authorList>
            <person name="Mesny F."/>
            <person name="Miyauchi S."/>
            <person name="Thiergart T."/>
            <person name="Pickel B."/>
            <person name="Atanasova L."/>
            <person name="Karlsson M."/>
            <person name="Huettel B."/>
            <person name="Barry K.W."/>
            <person name="Haridas S."/>
            <person name="Chen C."/>
            <person name="Bauer D."/>
            <person name="Andreopoulos W."/>
            <person name="Pangilinan J."/>
            <person name="LaButti K."/>
            <person name="Riley R."/>
            <person name="Lipzen A."/>
            <person name="Clum A."/>
            <person name="Drula E."/>
            <person name="Henrissat B."/>
            <person name="Kohler A."/>
            <person name="Grigoriev I.V."/>
            <person name="Martin F.M."/>
            <person name="Hacquard S."/>
        </authorList>
    </citation>
    <scope>NUCLEOTIDE SEQUENCE</scope>
    <source>
        <strain evidence="16">MPI-CAGE-CH-0235</strain>
    </source>
</reference>
<feature type="domain" description="Phosphomannose isomerase type I catalytic" evidence="15">
    <location>
        <begin position="9"/>
        <end position="170"/>
    </location>
</feature>
<dbReference type="EC" id="5.3.1.8" evidence="5"/>
<evidence type="ECO:0000259" key="15">
    <source>
        <dbReference type="Pfam" id="PF20511"/>
    </source>
</evidence>
<dbReference type="InterPro" id="IPR011051">
    <property type="entry name" value="RmlC_Cupin_sf"/>
</dbReference>
<evidence type="ECO:0000256" key="3">
    <source>
        <dbReference type="ARBA" id="ARBA00004666"/>
    </source>
</evidence>
<evidence type="ECO:0000256" key="2">
    <source>
        <dbReference type="ARBA" id="ARBA00002564"/>
    </source>
</evidence>
<evidence type="ECO:0000256" key="6">
    <source>
        <dbReference type="ARBA" id="ARBA00018236"/>
    </source>
</evidence>
<accession>A0A8K0SW05</accession>
<dbReference type="EMBL" id="JAGPNK010000004">
    <property type="protein sequence ID" value="KAH7323035.1"/>
    <property type="molecule type" value="Genomic_DNA"/>
</dbReference>
<dbReference type="GO" id="GO:0008270">
    <property type="term" value="F:zinc ion binding"/>
    <property type="evidence" value="ECO:0007669"/>
    <property type="project" value="InterPro"/>
</dbReference>
<dbReference type="GO" id="GO:0004476">
    <property type="term" value="F:mannose-6-phosphate isomerase activity"/>
    <property type="evidence" value="ECO:0007669"/>
    <property type="project" value="UniProtKB-EC"/>
</dbReference>
<comment type="function">
    <text evidence="2">Involved in the synthesis of the GDP-mannose and dolichol-phosphate-mannose required for a number of critical mannosyl transfer reactions.</text>
</comment>
<evidence type="ECO:0000256" key="4">
    <source>
        <dbReference type="ARBA" id="ARBA00010772"/>
    </source>
</evidence>
<evidence type="ECO:0000256" key="7">
    <source>
        <dbReference type="ARBA" id="ARBA00022723"/>
    </source>
</evidence>
<dbReference type="Gene3D" id="2.60.120.10">
    <property type="entry name" value="Jelly Rolls"/>
    <property type="match status" value="2"/>
</dbReference>
<evidence type="ECO:0000256" key="1">
    <source>
        <dbReference type="ARBA" id="ARBA00000757"/>
    </source>
</evidence>
<dbReference type="Pfam" id="PF20511">
    <property type="entry name" value="PMI_typeI_cat"/>
    <property type="match status" value="1"/>
</dbReference>
<dbReference type="InterPro" id="IPR014710">
    <property type="entry name" value="RmlC-like_jellyroll"/>
</dbReference>
<comment type="caution">
    <text evidence="16">The sequence shown here is derived from an EMBL/GenBank/DDBJ whole genome shotgun (WGS) entry which is preliminary data.</text>
</comment>
<gene>
    <name evidence="16" type="ORF">B0I35DRAFT_350691</name>
</gene>